<reference evidence="2 3" key="1">
    <citation type="submission" date="2013-11" db="EMBL/GenBank/DDBJ databases">
        <title>The Genome Sequence of Phytophthora parasitica P1976.</title>
        <authorList>
            <consortium name="The Broad Institute Genomics Platform"/>
            <person name="Russ C."/>
            <person name="Tyler B."/>
            <person name="Panabieres F."/>
            <person name="Shan W."/>
            <person name="Tripathy S."/>
            <person name="Grunwald N."/>
            <person name="Machado M."/>
            <person name="Johnson C.S."/>
            <person name="Walker B."/>
            <person name="Young S."/>
            <person name="Zeng Q."/>
            <person name="Gargeya S."/>
            <person name="Fitzgerald M."/>
            <person name="Haas B."/>
            <person name="Abouelleil A."/>
            <person name="Allen A.W."/>
            <person name="Alvarado L."/>
            <person name="Arachchi H.M."/>
            <person name="Berlin A.M."/>
            <person name="Chapman S.B."/>
            <person name="Gainer-Dewar J."/>
            <person name="Goldberg J."/>
            <person name="Griggs A."/>
            <person name="Gujja S."/>
            <person name="Hansen M."/>
            <person name="Howarth C."/>
            <person name="Imamovic A."/>
            <person name="Ireland A."/>
            <person name="Larimer J."/>
            <person name="McCowan C."/>
            <person name="Murphy C."/>
            <person name="Pearson M."/>
            <person name="Poon T.W."/>
            <person name="Priest M."/>
            <person name="Roberts A."/>
            <person name="Saif S."/>
            <person name="Shea T."/>
            <person name="Sisk P."/>
            <person name="Sykes S."/>
            <person name="Wortman J."/>
            <person name="Nusbaum C."/>
            <person name="Birren B."/>
        </authorList>
    </citation>
    <scope>NUCLEOTIDE SEQUENCE [LARGE SCALE GENOMIC DNA]</scope>
    <source>
        <strain evidence="2 3">P1976</strain>
    </source>
</reference>
<feature type="region of interest" description="Disordered" evidence="1">
    <location>
        <begin position="132"/>
        <end position="163"/>
    </location>
</feature>
<comment type="caution">
    <text evidence="2">The sequence shown here is derived from an EMBL/GenBank/DDBJ whole genome shotgun (WGS) entry which is preliminary data.</text>
</comment>
<feature type="compositionally biased region" description="Low complexity" evidence="1">
    <location>
        <begin position="80"/>
        <end position="93"/>
    </location>
</feature>
<feature type="region of interest" description="Disordered" evidence="1">
    <location>
        <begin position="37"/>
        <end position="94"/>
    </location>
</feature>
<organism evidence="2 3">
    <name type="scientific">Phytophthora nicotianae P1976</name>
    <dbReference type="NCBI Taxonomy" id="1317066"/>
    <lineage>
        <taxon>Eukaryota</taxon>
        <taxon>Sar</taxon>
        <taxon>Stramenopiles</taxon>
        <taxon>Oomycota</taxon>
        <taxon>Peronosporomycetes</taxon>
        <taxon>Peronosporales</taxon>
        <taxon>Peronosporaceae</taxon>
        <taxon>Phytophthora</taxon>
    </lineage>
</organism>
<evidence type="ECO:0000313" key="2">
    <source>
        <dbReference type="EMBL" id="ETO65832.1"/>
    </source>
</evidence>
<protein>
    <recommendedName>
        <fullName evidence="4">Retrotransposon gag domain-containing protein</fullName>
    </recommendedName>
</protein>
<proteinExistence type="predicted"/>
<sequence length="419" mass="46859">MSEDRPVQGRLNFDDLDSPQAMPPIARAERAHRRALGQVHSELRNQLHTPPGSPEQRAMPRRMGTPESYQGLFTPEHASRTTPSSRSSPISDSDMADMLIDRLEEAMTVIRMQKKLLKEQRLAAIQREAALKREHDVKQRQAAEAEEKEAATEQRPRTETGGADVVQNAAPNAQPSAVTGTQSTVTDATLPVGADSQHGQQLKKIVTVVPTPDVTRQPLQSTAQVTSGAAASQVTEKSPKLKDIHCRRFDGKEEYPGLGAGLEDFVKEFEAAIRMERLLNKSTWSTELKASVFGTFLEGQAARAYHDFVGSRDISYEELMGHFKKEFGCRLTQYELSRRMDTAKRSGDTWREYTTYLKYIERLMDGDQSQLLLETVCSNVCPEIKATLLSAIDTANTNYMQELEKVVDLLIRLKGDGRR</sequence>
<dbReference type="OrthoDB" id="10441897at2759"/>
<feature type="region of interest" description="Disordered" evidence="1">
    <location>
        <begin position="1"/>
        <end position="25"/>
    </location>
</feature>
<feature type="compositionally biased region" description="Basic and acidic residues" evidence="1">
    <location>
        <begin position="132"/>
        <end position="158"/>
    </location>
</feature>
<accession>A0A080ZGS1</accession>
<name>A0A080ZGS1_PHYNI</name>
<evidence type="ECO:0000256" key="1">
    <source>
        <dbReference type="SAM" id="MobiDB-lite"/>
    </source>
</evidence>
<feature type="region of interest" description="Disordered" evidence="1">
    <location>
        <begin position="217"/>
        <end position="236"/>
    </location>
</feature>
<dbReference type="Proteomes" id="UP000028582">
    <property type="component" value="Unassembled WGS sequence"/>
</dbReference>
<evidence type="ECO:0008006" key="4">
    <source>
        <dbReference type="Google" id="ProtNLM"/>
    </source>
</evidence>
<gene>
    <name evidence="2" type="ORF">F444_16905</name>
</gene>
<dbReference type="EMBL" id="ANJA01003144">
    <property type="protein sequence ID" value="ETO65832.1"/>
    <property type="molecule type" value="Genomic_DNA"/>
</dbReference>
<dbReference type="AlphaFoldDB" id="A0A080ZGS1"/>
<evidence type="ECO:0000313" key="3">
    <source>
        <dbReference type="Proteomes" id="UP000028582"/>
    </source>
</evidence>
<feature type="non-terminal residue" evidence="2">
    <location>
        <position position="419"/>
    </location>
</feature>